<evidence type="ECO:0000256" key="8">
    <source>
        <dbReference type="ARBA" id="ARBA00023136"/>
    </source>
</evidence>
<keyword evidence="5 9" id="KW-0812">Transmembrane</keyword>
<dbReference type="PANTHER" id="PTHR30413:SF10">
    <property type="entry name" value="CAPSULE POLYSACCHARIDE EXPORT INNER-MEMBRANE PROTEIN CTRC"/>
    <property type="match status" value="1"/>
</dbReference>
<evidence type="ECO:0000256" key="1">
    <source>
        <dbReference type="ARBA" id="ARBA00004651"/>
    </source>
</evidence>
<evidence type="ECO:0000256" key="4">
    <source>
        <dbReference type="ARBA" id="ARBA00022475"/>
    </source>
</evidence>
<dbReference type="AlphaFoldDB" id="A0A2L1GNJ0"/>
<keyword evidence="12" id="KW-1185">Reference proteome</keyword>
<name>A0A2L1GNJ0_9BACT</name>
<evidence type="ECO:0000256" key="6">
    <source>
        <dbReference type="ARBA" id="ARBA00022989"/>
    </source>
</evidence>
<dbReference type="RefSeq" id="WP_104936505.1">
    <property type="nucleotide sequence ID" value="NZ_CP021255.1"/>
</dbReference>
<dbReference type="InterPro" id="IPR013525">
    <property type="entry name" value="ABC2_TM"/>
</dbReference>
<feature type="transmembrane region" description="Helical" evidence="9">
    <location>
        <begin position="118"/>
        <end position="137"/>
    </location>
</feature>
<feature type="transmembrane region" description="Helical" evidence="9">
    <location>
        <begin position="63"/>
        <end position="82"/>
    </location>
</feature>
<comment type="similarity">
    <text evidence="2">Belongs to the ABC-2 integral membrane protein family.</text>
</comment>
<feature type="transmembrane region" description="Helical" evidence="9">
    <location>
        <begin position="30"/>
        <end position="51"/>
    </location>
</feature>
<dbReference type="GO" id="GO:0015920">
    <property type="term" value="P:lipopolysaccharide transport"/>
    <property type="evidence" value="ECO:0007669"/>
    <property type="project" value="TreeGrafter"/>
</dbReference>
<dbReference type="KEGG" id="deo:CAY53_06890"/>
<keyword evidence="4" id="KW-1003">Cell membrane</keyword>
<keyword evidence="7" id="KW-0625">Polysaccharide transport</keyword>
<dbReference type="PANTHER" id="PTHR30413">
    <property type="entry name" value="INNER MEMBRANE TRANSPORT PERMEASE"/>
    <property type="match status" value="1"/>
</dbReference>
<dbReference type="OrthoDB" id="9786910at2"/>
<dbReference type="GO" id="GO:0140359">
    <property type="term" value="F:ABC-type transporter activity"/>
    <property type="evidence" value="ECO:0007669"/>
    <property type="project" value="InterPro"/>
</dbReference>
<feature type="transmembrane region" description="Helical" evidence="9">
    <location>
        <begin position="175"/>
        <end position="193"/>
    </location>
</feature>
<dbReference type="Proteomes" id="UP000239867">
    <property type="component" value="Chromosome"/>
</dbReference>
<dbReference type="Pfam" id="PF01061">
    <property type="entry name" value="ABC2_membrane"/>
    <property type="match status" value="1"/>
</dbReference>
<evidence type="ECO:0000256" key="5">
    <source>
        <dbReference type="ARBA" id="ARBA00022692"/>
    </source>
</evidence>
<feature type="transmembrane region" description="Helical" evidence="9">
    <location>
        <begin position="237"/>
        <end position="254"/>
    </location>
</feature>
<evidence type="ECO:0000259" key="10">
    <source>
        <dbReference type="Pfam" id="PF01061"/>
    </source>
</evidence>
<evidence type="ECO:0000313" key="11">
    <source>
        <dbReference type="EMBL" id="AVD71232.1"/>
    </source>
</evidence>
<reference evidence="11" key="1">
    <citation type="submission" date="2017-05" db="EMBL/GenBank/DDBJ databases">
        <authorList>
            <person name="Song R."/>
            <person name="Chenine A.L."/>
            <person name="Ruprecht R.M."/>
        </authorList>
    </citation>
    <scope>NUCLEOTIDE SEQUENCE</scope>
    <source>
        <strain evidence="11">ORNL</strain>
    </source>
</reference>
<proteinExistence type="inferred from homology"/>
<feature type="transmembrane region" description="Helical" evidence="9">
    <location>
        <begin position="143"/>
        <end position="163"/>
    </location>
</feature>
<dbReference type="GO" id="GO:0005886">
    <property type="term" value="C:plasma membrane"/>
    <property type="evidence" value="ECO:0007669"/>
    <property type="project" value="UniProtKB-SubCell"/>
</dbReference>
<feature type="domain" description="ABC-2 type transporter transmembrane" evidence="10">
    <location>
        <begin position="14"/>
        <end position="222"/>
    </location>
</feature>
<protein>
    <submittedName>
        <fullName evidence="11">Teichoic acid ABC transporter permease</fullName>
    </submittedName>
</protein>
<keyword evidence="7" id="KW-0762">Sugar transport</keyword>
<dbReference type="EMBL" id="CP021255">
    <property type="protein sequence ID" value="AVD71232.1"/>
    <property type="molecule type" value="Genomic_DNA"/>
</dbReference>
<dbReference type="GO" id="GO:0015774">
    <property type="term" value="P:polysaccharide transport"/>
    <property type="evidence" value="ECO:0007669"/>
    <property type="project" value="UniProtKB-KW"/>
</dbReference>
<evidence type="ECO:0000256" key="3">
    <source>
        <dbReference type="ARBA" id="ARBA00022448"/>
    </source>
</evidence>
<evidence type="ECO:0000313" key="12">
    <source>
        <dbReference type="Proteomes" id="UP000239867"/>
    </source>
</evidence>
<comment type="subcellular location">
    <subcellularLocation>
        <location evidence="1">Cell membrane</location>
        <topology evidence="1">Multi-pass membrane protein</topology>
    </subcellularLocation>
</comment>
<reference evidence="11" key="2">
    <citation type="journal article" date="2018" name="MBio">
        <title>Insights into the evolution of host association through the isolation and characterization of a novel human periodontal pathobiont, Desulfobulbus oralis.</title>
        <authorList>
            <person name="Cross K.L."/>
            <person name="Chirania P."/>
            <person name="Xiong W."/>
            <person name="Beall C.J."/>
            <person name="Elkins J.G."/>
            <person name="Giannone R.J."/>
            <person name="Griffen A.L."/>
            <person name="Guss A.M."/>
            <person name="Hettich R.L."/>
            <person name="Joshi S.S."/>
            <person name="Mokrzan E.M."/>
            <person name="Martin R.K."/>
            <person name="Zhulin I.B."/>
            <person name="Leys E.J."/>
            <person name="Podar M."/>
        </authorList>
    </citation>
    <scope>NUCLEOTIDE SEQUENCE [LARGE SCALE GENOMIC DNA]</scope>
    <source>
        <strain evidence="11">ORNL</strain>
    </source>
</reference>
<keyword evidence="8 9" id="KW-0472">Membrane</keyword>
<evidence type="ECO:0000256" key="9">
    <source>
        <dbReference type="SAM" id="Phobius"/>
    </source>
</evidence>
<keyword evidence="3" id="KW-0813">Transport</keyword>
<accession>A0A2L1GNJ0</accession>
<keyword evidence="6 9" id="KW-1133">Transmembrane helix</keyword>
<sequence length="265" mass="30673">MSLLSQAWQVRRNLLSLIYNDFSQNYFSSYLGILWAIIMPLVSIAIMAIVFQVGFRVPPVDASGVPFVAWLTCGMICWQFFAEGLGRGVSAVSSYAFLVRKALFRISFLPPIRICTPLITHCCLMVFMLGVLAFFHIAPCIHWLQWFYYTGALFLLLVGIAFISSSLSIFIPDTNSLIGIGINIGFWATPVFWSPNMVPEQWRWLLHLNPVFYCVQGLRETFLFHRWFWERQLFEHALFWTWTLGTLLLGLLIFKKLRPYFADEL</sequence>
<organism evidence="11 12">
    <name type="scientific">Desulfobulbus oralis</name>
    <dbReference type="NCBI Taxonomy" id="1986146"/>
    <lineage>
        <taxon>Bacteria</taxon>
        <taxon>Pseudomonadati</taxon>
        <taxon>Thermodesulfobacteriota</taxon>
        <taxon>Desulfobulbia</taxon>
        <taxon>Desulfobulbales</taxon>
        <taxon>Desulfobulbaceae</taxon>
        <taxon>Desulfobulbus</taxon>
    </lineage>
</organism>
<evidence type="ECO:0000256" key="7">
    <source>
        <dbReference type="ARBA" id="ARBA00023047"/>
    </source>
</evidence>
<evidence type="ECO:0000256" key="2">
    <source>
        <dbReference type="ARBA" id="ARBA00007783"/>
    </source>
</evidence>
<gene>
    <name evidence="11" type="ORF">CAY53_06890</name>
</gene>